<feature type="transmembrane region" description="Helical" evidence="5">
    <location>
        <begin position="6"/>
        <end position="25"/>
    </location>
</feature>
<dbReference type="GO" id="GO:0016874">
    <property type="term" value="F:ligase activity"/>
    <property type="evidence" value="ECO:0007669"/>
    <property type="project" value="UniProtKB-KW"/>
</dbReference>
<dbReference type="Proteomes" id="UP000636888">
    <property type="component" value="Unassembled WGS sequence"/>
</dbReference>
<evidence type="ECO:0000256" key="3">
    <source>
        <dbReference type="ARBA" id="ARBA00022989"/>
    </source>
</evidence>
<name>A0A8J7M1S7_9BACT</name>
<keyword evidence="8" id="KW-1185">Reference proteome</keyword>
<accession>A0A8J7M1S7</accession>
<feature type="domain" description="O-antigen ligase-related" evidence="6">
    <location>
        <begin position="124"/>
        <end position="269"/>
    </location>
</feature>
<dbReference type="RefSeq" id="WP_199386014.1">
    <property type="nucleotide sequence ID" value="NZ_JAEMHM010000020.1"/>
</dbReference>
<keyword evidence="2 5" id="KW-0812">Transmembrane</keyword>
<reference evidence="7" key="1">
    <citation type="submission" date="2020-12" db="EMBL/GenBank/DDBJ databases">
        <title>Geomonas sp. Red875, isolated from river sediment.</title>
        <authorList>
            <person name="Xu Z."/>
            <person name="Zhang Z."/>
            <person name="Masuda Y."/>
            <person name="Itoh H."/>
            <person name="Senoo K."/>
        </authorList>
    </citation>
    <scope>NUCLEOTIDE SEQUENCE</scope>
    <source>
        <strain evidence="7">Red875</strain>
    </source>
</reference>
<keyword evidence="3 5" id="KW-1133">Transmembrane helix</keyword>
<comment type="subcellular location">
    <subcellularLocation>
        <location evidence="1">Membrane</location>
        <topology evidence="1">Multi-pass membrane protein</topology>
    </subcellularLocation>
</comment>
<dbReference type="PANTHER" id="PTHR37422">
    <property type="entry name" value="TEICHURONIC ACID BIOSYNTHESIS PROTEIN TUAE"/>
    <property type="match status" value="1"/>
</dbReference>
<evidence type="ECO:0000256" key="5">
    <source>
        <dbReference type="SAM" id="Phobius"/>
    </source>
</evidence>
<keyword evidence="7" id="KW-0436">Ligase</keyword>
<evidence type="ECO:0000256" key="4">
    <source>
        <dbReference type="ARBA" id="ARBA00023136"/>
    </source>
</evidence>
<evidence type="ECO:0000313" key="7">
    <source>
        <dbReference type="EMBL" id="MBJ6727099.1"/>
    </source>
</evidence>
<feature type="transmembrane region" description="Helical" evidence="5">
    <location>
        <begin position="32"/>
        <end position="52"/>
    </location>
</feature>
<feature type="transmembrane region" description="Helical" evidence="5">
    <location>
        <begin position="164"/>
        <end position="183"/>
    </location>
</feature>
<feature type="transmembrane region" description="Helical" evidence="5">
    <location>
        <begin position="134"/>
        <end position="152"/>
    </location>
</feature>
<evidence type="ECO:0000259" key="6">
    <source>
        <dbReference type="Pfam" id="PF04932"/>
    </source>
</evidence>
<gene>
    <name evidence="7" type="ORF">JFN93_20505</name>
</gene>
<keyword evidence="4 5" id="KW-0472">Membrane</keyword>
<organism evidence="7 8">
    <name type="scientific">Geomesophilobacter sediminis</name>
    <dbReference type="NCBI Taxonomy" id="2798584"/>
    <lineage>
        <taxon>Bacteria</taxon>
        <taxon>Pseudomonadati</taxon>
        <taxon>Thermodesulfobacteriota</taxon>
        <taxon>Desulfuromonadia</taxon>
        <taxon>Geobacterales</taxon>
        <taxon>Geobacteraceae</taxon>
        <taxon>Geomesophilobacter</taxon>
    </lineage>
</organism>
<dbReference type="GO" id="GO:0016020">
    <property type="term" value="C:membrane"/>
    <property type="evidence" value="ECO:0007669"/>
    <property type="project" value="UniProtKB-SubCell"/>
</dbReference>
<dbReference type="EMBL" id="JAEMHM010000020">
    <property type="protein sequence ID" value="MBJ6727099.1"/>
    <property type="molecule type" value="Genomic_DNA"/>
</dbReference>
<proteinExistence type="predicted"/>
<evidence type="ECO:0000256" key="1">
    <source>
        <dbReference type="ARBA" id="ARBA00004141"/>
    </source>
</evidence>
<dbReference type="PANTHER" id="PTHR37422:SF23">
    <property type="entry name" value="TEICHURONIC ACID BIOSYNTHESIS PROTEIN TUAE"/>
    <property type="match status" value="1"/>
</dbReference>
<feature type="transmembrane region" description="Helical" evidence="5">
    <location>
        <begin position="96"/>
        <end position="114"/>
    </location>
</feature>
<sequence length="366" mass="39911">MNSQLRMYAALLGVLFFSSLFSIYTSASIGDYLHYAFTACFVFIFGKMVTTAGALTRTVRLCCIGIGIYCLCILGYGENIQDRIVFGTMFDPNDIAYYVLGFLPFNLIMIRSGPVMKLLGAGNIVLGLTTILRTGSRGGLLGLILVLGYLLLKQTKTLALRFPARMIILVVSLAAFQVAQINVDRFKSIMEVESDYNATDEQGRIAIWKVGLRLIAENPLTGVGFNRFTEGVGRDRQERDLDQARWQTAHNSVIQIGAEAGVPGLILFIALTVNAFKIFRRSTRSSSAEVAQIAEMAAAGFLGQFVSALFLSQAYSAYWAFYIAISSLLLRLMEQERGEPGKTGLGAAAPRAVPAIPGAGNARYRA</sequence>
<comment type="caution">
    <text evidence="7">The sequence shown here is derived from an EMBL/GenBank/DDBJ whole genome shotgun (WGS) entry which is preliminary data.</text>
</comment>
<dbReference type="InterPro" id="IPR007016">
    <property type="entry name" value="O-antigen_ligase-rel_domated"/>
</dbReference>
<dbReference type="InterPro" id="IPR051533">
    <property type="entry name" value="WaaL-like"/>
</dbReference>
<dbReference type="AlphaFoldDB" id="A0A8J7M1S7"/>
<dbReference type="Pfam" id="PF04932">
    <property type="entry name" value="Wzy_C"/>
    <property type="match status" value="1"/>
</dbReference>
<feature type="transmembrane region" description="Helical" evidence="5">
    <location>
        <begin position="260"/>
        <end position="279"/>
    </location>
</feature>
<evidence type="ECO:0000256" key="2">
    <source>
        <dbReference type="ARBA" id="ARBA00022692"/>
    </source>
</evidence>
<evidence type="ECO:0000313" key="8">
    <source>
        <dbReference type="Proteomes" id="UP000636888"/>
    </source>
</evidence>
<protein>
    <submittedName>
        <fullName evidence="7">O-antigen ligase family protein</fullName>
    </submittedName>
</protein>